<evidence type="ECO:0000313" key="11">
    <source>
        <dbReference type="EMBL" id="KAF2761329.1"/>
    </source>
</evidence>
<feature type="domain" description="MCM10 OB-fold" evidence="10">
    <location>
        <begin position="430"/>
        <end position="491"/>
    </location>
</feature>
<dbReference type="InterPro" id="IPR015408">
    <property type="entry name" value="Znf_Mcm10/DnaG"/>
</dbReference>
<proteinExistence type="inferred from homology"/>
<feature type="compositionally biased region" description="Polar residues" evidence="8">
    <location>
        <begin position="255"/>
        <end position="270"/>
    </location>
</feature>
<feature type="compositionally biased region" description="Low complexity" evidence="8">
    <location>
        <begin position="243"/>
        <end position="254"/>
    </location>
</feature>
<organism evidence="11 12">
    <name type="scientific">Pseudovirgaria hyperparasitica</name>
    <dbReference type="NCBI Taxonomy" id="470096"/>
    <lineage>
        <taxon>Eukaryota</taxon>
        <taxon>Fungi</taxon>
        <taxon>Dikarya</taxon>
        <taxon>Ascomycota</taxon>
        <taxon>Pezizomycotina</taxon>
        <taxon>Dothideomycetes</taxon>
        <taxon>Dothideomycetes incertae sedis</taxon>
        <taxon>Acrospermales</taxon>
        <taxon>Acrospermaceae</taxon>
        <taxon>Pseudovirgaria</taxon>
    </lineage>
</organism>
<feature type="region of interest" description="Disordered" evidence="8">
    <location>
        <begin position="717"/>
        <end position="742"/>
    </location>
</feature>
<accession>A0A6A6WGJ0</accession>
<dbReference type="InterPro" id="IPR055065">
    <property type="entry name" value="OB_MCM10"/>
</dbReference>
<evidence type="ECO:0000256" key="6">
    <source>
        <dbReference type="ARBA" id="ARBA00022833"/>
    </source>
</evidence>
<feature type="compositionally biased region" description="Acidic residues" evidence="8">
    <location>
        <begin position="61"/>
        <end position="70"/>
    </location>
</feature>
<evidence type="ECO:0000256" key="2">
    <source>
        <dbReference type="ARBA" id="ARBA00009679"/>
    </source>
</evidence>
<dbReference type="OrthoDB" id="202825at2759"/>
<feature type="compositionally biased region" description="Acidic residues" evidence="8">
    <location>
        <begin position="768"/>
        <end position="780"/>
    </location>
</feature>
<keyword evidence="4" id="KW-0479">Metal-binding</keyword>
<evidence type="ECO:0000256" key="7">
    <source>
        <dbReference type="ARBA" id="ARBA00023242"/>
    </source>
</evidence>
<dbReference type="Pfam" id="PF09329">
    <property type="entry name" value="zf-primase"/>
    <property type="match status" value="1"/>
</dbReference>
<dbReference type="AlphaFoldDB" id="A0A6A6WGJ0"/>
<comment type="subcellular location">
    <subcellularLocation>
        <location evidence="1">Nucleus</location>
    </subcellularLocation>
</comment>
<evidence type="ECO:0000256" key="4">
    <source>
        <dbReference type="ARBA" id="ARBA00022723"/>
    </source>
</evidence>
<feature type="compositionally biased region" description="Polar residues" evidence="8">
    <location>
        <begin position="277"/>
        <end position="294"/>
    </location>
</feature>
<reference evidence="11" key="1">
    <citation type="journal article" date="2020" name="Stud. Mycol.">
        <title>101 Dothideomycetes genomes: a test case for predicting lifestyles and emergence of pathogens.</title>
        <authorList>
            <person name="Haridas S."/>
            <person name="Albert R."/>
            <person name="Binder M."/>
            <person name="Bloem J."/>
            <person name="Labutti K."/>
            <person name="Salamov A."/>
            <person name="Andreopoulos B."/>
            <person name="Baker S."/>
            <person name="Barry K."/>
            <person name="Bills G."/>
            <person name="Bluhm B."/>
            <person name="Cannon C."/>
            <person name="Castanera R."/>
            <person name="Culley D."/>
            <person name="Daum C."/>
            <person name="Ezra D."/>
            <person name="Gonzalez J."/>
            <person name="Henrissat B."/>
            <person name="Kuo A."/>
            <person name="Liang C."/>
            <person name="Lipzen A."/>
            <person name="Lutzoni F."/>
            <person name="Magnuson J."/>
            <person name="Mondo S."/>
            <person name="Nolan M."/>
            <person name="Ohm R."/>
            <person name="Pangilinan J."/>
            <person name="Park H.-J."/>
            <person name="Ramirez L."/>
            <person name="Alfaro M."/>
            <person name="Sun H."/>
            <person name="Tritt A."/>
            <person name="Yoshinaga Y."/>
            <person name="Zwiers L.-H."/>
            <person name="Turgeon B."/>
            <person name="Goodwin S."/>
            <person name="Spatafora J."/>
            <person name="Crous P."/>
            <person name="Grigoriev I."/>
        </authorList>
    </citation>
    <scope>NUCLEOTIDE SEQUENCE</scope>
    <source>
        <strain evidence="11">CBS 121739</strain>
    </source>
</reference>
<sequence>MSRVPERQRNWPPRSPHEALLTSPSGRKRLESRLNRDASPSPTKRPQPTSRLNALHKAMSEDEDEDDEETLQLKLQEIQAQLKLKKLQQAKARKAAQGSSDTEQTRTSTHSRRAQSPAFTVQIPVSPTHDKRAPKLPPSPARVLLGIDKGLRAQDVSLKRAASFSTRLEKTRADLKLNPRPTSQQGGDGHAAPRGKSFSEKLIQIRDAERERNEKQERVLKSRSSGFGFNKKDQHGVSDMRTSSQQSMHSQGQQPNLRQGFTKSSDALSRQNKDASFHTSSPSISTTLTGRSETSMSSQRSLASRSSENNLRSFRSRATSPTTQYETEPDSAVSIDPSLFESFSGIHLSKRIVPHTTLTRHLDGKTVYTIPQLLKEVKSPHYDPPDVEADYVVLGIIASKSTPLNHKKKYQKTSNGDPDEEAEDDQAAGRAKFMVLRLSDLHWELDMYLFATGFSEFWKLTVGTVVAILNPGIMPPKNKDTGNFSLKLSSSEDSVIEIGSARDLGFCNAVKKDGKQCGSWVDLRKTKVCEFHVSLAIEKTKSGRMEVNTMTGFGSRSGGGSGMFGLRKGAAGTKRSDELKREGMFRDRSIHETVYIAPSAAKILDDEDMDFGGGIERTLSRAEQSRKRFADKEKERELARKLGQMGTGLGGEYMRRKVGDVSGYNANTGSDSSRDGPKEKTDAASLGLLNRKASDVSLAHANKRKRVLNSGSEAVGWGGAYRRGLPSPIRKPEVRQSSPVKKKARFILEEKGIRLPGRESLGGRGNTPDDDDDDDGLEII</sequence>
<feature type="region of interest" description="Disordered" evidence="8">
    <location>
        <begin position="1"/>
        <end position="70"/>
    </location>
</feature>
<name>A0A6A6WGJ0_9PEZI</name>
<feature type="compositionally biased region" description="Basic and acidic residues" evidence="8">
    <location>
        <begin position="197"/>
        <end position="220"/>
    </location>
</feature>
<gene>
    <name evidence="11" type="ORF">EJ05DRAFT_473851</name>
</gene>
<dbReference type="RefSeq" id="XP_033603780.1">
    <property type="nucleotide sequence ID" value="XM_033743483.1"/>
</dbReference>
<feature type="region of interest" description="Disordered" evidence="8">
    <location>
        <begin position="755"/>
        <end position="780"/>
    </location>
</feature>
<evidence type="ECO:0000259" key="10">
    <source>
        <dbReference type="Pfam" id="PF22379"/>
    </source>
</evidence>
<dbReference type="FunFam" id="2.40.50.140:FF:000174">
    <property type="entry name" value="DNA replication licensing factor mcm10"/>
    <property type="match status" value="1"/>
</dbReference>
<protein>
    <submittedName>
        <fullName evidence="11">Uncharacterized protein</fullName>
    </submittedName>
</protein>
<evidence type="ECO:0000256" key="5">
    <source>
        <dbReference type="ARBA" id="ARBA00022771"/>
    </source>
</evidence>
<feature type="region of interest" description="Disordered" evidence="8">
    <location>
        <begin position="87"/>
        <end position="141"/>
    </location>
</feature>
<dbReference type="PANTHER" id="PTHR13454:SF11">
    <property type="entry name" value="PROTEIN MCM10 HOMOLOG"/>
    <property type="match status" value="1"/>
</dbReference>
<comment type="similarity">
    <text evidence="2">Belongs to the MCM10 family.</text>
</comment>
<keyword evidence="12" id="KW-1185">Reference proteome</keyword>
<dbReference type="GO" id="GO:0003688">
    <property type="term" value="F:DNA replication origin binding"/>
    <property type="evidence" value="ECO:0007669"/>
    <property type="project" value="TreeGrafter"/>
</dbReference>
<dbReference type="GO" id="GO:0008270">
    <property type="term" value="F:zinc ion binding"/>
    <property type="evidence" value="ECO:0007669"/>
    <property type="project" value="UniProtKB-KW"/>
</dbReference>
<keyword evidence="6" id="KW-0862">Zinc</keyword>
<dbReference type="GO" id="GO:0006270">
    <property type="term" value="P:DNA replication initiation"/>
    <property type="evidence" value="ECO:0007669"/>
    <property type="project" value="InterPro"/>
</dbReference>
<feature type="compositionally biased region" description="Polar residues" evidence="8">
    <location>
        <begin position="98"/>
        <end position="108"/>
    </location>
</feature>
<feature type="compositionally biased region" description="Low complexity" evidence="8">
    <location>
        <begin position="295"/>
        <end position="307"/>
    </location>
</feature>
<dbReference type="GeneID" id="54484537"/>
<feature type="region of interest" description="Disordered" evidence="8">
    <location>
        <begin position="405"/>
        <end position="425"/>
    </location>
</feature>
<feature type="compositionally biased region" description="Polar residues" evidence="8">
    <location>
        <begin position="308"/>
        <end position="326"/>
    </location>
</feature>
<feature type="region of interest" description="Disordered" evidence="8">
    <location>
        <begin position="170"/>
        <end position="332"/>
    </location>
</feature>
<dbReference type="EMBL" id="ML996567">
    <property type="protein sequence ID" value="KAF2761329.1"/>
    <property type="molecule type" value="Genomic_DNA"/>
</dbReference>
<dbReference type="GO" id="GO:0003697">
    <property type="term" value="F:single-stranded DNA binding"/>
    <property type="evidence" value="ECO:0007669"/>
    <property type="project" value="InterPro"/>
</dbReference>
<dbReference type="InterPro" id="IPR012340">
    <property type="entry name" value="NA-bd_OB-fold"/>
</dbReference>
<evidence type="ECO:0000259" key="9">
    <source>
        <dbReference type="Pfam" id="PF09329"/>
    </source>
</evidence>
<evidence type="ECO:0000313" key="12">
    <source>
        <dbReference type="Proteomes" id="UP000799437"/>
    </source>
</evidence>
<dbReference type="PANTHER" id="PTHR13454">
    <property type="entry name" value="PROTEIN MCM10 HOMOLOG"/>
    <property type="match status" value="1"/>
</dbReference>
<dbReference type="InterPro" id="IPR040184">
    <property type="entry name" value="Mcm10"/>
</dbReference>
<dbReference type="GO" id="GO:0043596">
    <property type="term" value="C:nuclear replication fork"/>
    <property type="evidence" value="ECO:0007669"/>
    <property type="project" value="TreeGrafter"/>
</dbReference>
<evidence type="ECO:0000256" key="3">
    <source>
        <dbReference type="ARBA" id="ARBA00022705"/>
    </source>
</evidence>
<dbReference type="Pfam" id="PF22379">
    <property type="entry name" value="OB_MCM10"/>
    <property type="match status" value="1"/>
</dbReference>
<dbReference type="Gene3D" id="2.40.50.140">
    <property type="entry name" value="Nucleic acid-binding proteins"/>
    <property type="match status" value="1"/>
</dbReference>
<keyword evidence="3" id="KW-0235">DNA replication</keyword>
<keyword evidence="5" id="KW-0863">Zinc-finger</keyword>
<feature type="compositionally biased region" description="Polar residues" evidence="8">
    <location>
        <begin position="38"/>
        <end position="52"/>
    </location>
</feature>
<keyword evidence="7" id="KW-0539">Nucleus</keyword>
<dbReference type="Proteomes" id="UP000799437">
    <property type="component" value="Unassembled WGS sequence"/>
</dbReference>
<evidence type="ECO:0000256" key="8">
    <source>
        <dbReference type="SAM" id="MobiDB-lite"/>
    </source>
</evidence>
<evidence type="ECO:0000256" key="1">
    <source>
        <dbReference type="ARBA" id="ARBA00004123"/>
    </source>
</evidence>
<feature type="domain" description="Zinc finger Mcm10/DnaG-type" evidence="9">
    <location>
        <begin position="499"/>
        <end position="544"/>
    </location>
</feature>